<dbReference type="PANTHER" id="PTHR21227:SF0">
    <property type="entry name" value="TRNA-SPLICING ENDONUCLEASE SUBUNIT SEN2"/>
    <property type="match status" value="1"/>
</dbReference>
<evidence type="ECO:0000313" key="6">
    <source>
        <dbReference type="EMBL" id="KAE9256577.1"/>
    </source>
</evidence>
<feature type="region of interest" description="Disordered" evidence="4">
    <location>
        <begin position="220"/>
        <end position="260"/>
    </location>
</feature>
<evidence type="ECO:0000256" key="4">
    <source>
        <dbReference type="SAM" id="MobiDB-lite"/>
    </source>
</evidence>
<dbReference type="InterPro" id="IPR006676">
    <property type="entry name" value="tRNA_splic"/>
</dbReference>
<accession>A0A6G0PX02</accession>
<dbReference type="NCBIfam" id="TIGR00324">
    <property type="entry name" value="endA"/>
    <property type="match status" value="1"/>
</dbReference>
<dbReference type="Pfam" id="PF01974">
    <property type="entry name" value="tRNA_int_endo"/>
    <property type="match status" value="1"/>
</dbReference>
<dbReference type="EMBL" id="QXGC01000001">
    <property type="protein sequence ID" value="KAE9256577.1"/>
    <property type="molecule type" value="Genomic_DNA"/>
</dbReference>
<comment type="caution">
    <text evidence="6">The sequence shown here is derived from an EMBL/GenBank/DDBJ whole genome shotgun (WGS) entry which is preliminary data.</text>
</comment>
<dbReference type="EC" id="4.6.1.16" evidence="2"/>
<feature type="compositionally biased region" description="Basic residues" evidence="4">
    <location>
        <begin position="232"/>
        <end position="247"/>
    </location>
</feature>
<dbReference type="GO" id="GO:0000213">
    <property type="term" value="F:tRNA-intron lyase activity"/>
    <property type="evidence" value="ECO:0007669"/>
    <property type="project" value="UniProtKB-EC"/>
</dbReference>
<dbReference type="Gene3D" id="3.40.1350.10">
    <property type="match status" value="1"/>
</dbReference>
<evidence type="ECO:0000256" key="1">
    <source>
        <dbReference type="ARBA" id="ARBA00008078"/>
    </source>
</evidence>
<dbReference type="PANTHER" id="PTHR21227">
    <property type="entry name" value="TRNA-SPLICING ENDONUCLEASE SUBUNIT SEN2"/>
    <property type="match status" value="1"/>
</dbReference>
<dbReference type="InterPro" id="IPR036167">
    <property type="entry name" value="tRNA_intron_Endo_cat-like_sf"/>
</dbReference>
<comment type="catalytic activity">
    <reaction evidence="3">
        <text>pretRNA = a 3'-half-tRNA molecule with a 5'-OH end + a 5'-half-tRNA molecule with a 2',3'-cyclic phosphate end + an intron with a 2',3'-cyclic phosphate and a 5'-hydroxyl terminus.</text>
        <dbReference type="EC" id="4.6.1.16"/>
    </reaction>
</comment>
<dbReference type="GO" id="GO:0005737">
    <property type="term" value="C:cytoplasm"/>
    <property type="evidence" value="ECO:0007669"/>
    <property type="project" value="TreeGrafter"/>
</dbReference>
<dbReference type="Proteomes" id="UP000476176">
    <property type="component" value="Unassembled WGS sequence"/>
</dbReference>
<organism evidence="6 7">
    <name type="scientific">Phytophthora fragariae</name>
    <dbReference type="NCBI Taxonomy" id="53985"/>
    <lineage>
        <taxon>Eukaryota</taxon>
        <taxon>Sar</taxon>
        <taxon>Stramenopiles</taxon>
        <taxon>Oomycota</taxon>
        <taxon>Peronosporomycetes</taxon>
        <taxon>Peronosporales</taxon>
        <taxon>Peronosporaceae</taxon>
        <taxon>Phytophthora</taxon>
    </lineage>
</organism>
<comment type="similarity">
    <text evidence="1">Belongs to the tRNA-intron endonuclease family.</text>
</comment>
<dbReference type="GO" id="GO:0000214">
    <property type="term" value="C:tRNA-intron endonuclease complex"/>
    <property type="evidence" value="ECO:0007669"/>
    <property type="project" value="TreeGrafter"/>
</dbReference>
<dbReference type="CDD" id="cd22363">
    <property type="entry name" value="tRNA-intron_lyase_C"/>
    <property type="match status" value="1"/>
</dbReference>
<dbReference type="GO" id="GO:0003676">
    <property type="term" value="F:nucleic acid binding"/>
    <property type="evidence" value="ECO:0007669"/>
    <property type="project" value="InterPro"/>
</dbReference>
<dbReference type="GO" id="GO:0000379">
    <property type="term" value="P:tRNA-type intron splice site recognition and cleavage"/>
    <property type="evidence" value="ECO:0007669"/>
    <property type="project" value="TreeGrafter"/>
</dbReference>
<dbReference type="SUPFAM" id="SSF53032">
    <property type="entry name" value="tRNA-intron endonuclease catalytic domain-like"/>
    <property type="match status" value="1"/>
</dbReference>
<evidence type="ECO:0000256" key="3">
    <source>
        <dbReference type="ARBA" id="ARBA00034031"/>
    </source>
</evidence>
<evidence type="ECO:0000313" key="7">
    <source>
        <dbReference type="Proteomes" id="UP000476176"/>
    </source>
</evidence>
<name>A0A6G0PX02_9STRA</name>
<reference evidence="6 7" key="1">
    <citation type="submission" date="2018-09" db="EMBL/GenBank/DDBJ databases">
        <title>Genomic investigation of the strawberry pathogen Phytophthora fragariae indicates pathogenicity is determined by transcriptional variation in three key races.</title>
        <authorList>
            <person name="Adams T.M."/>
            <person name="Armitage A.D."/>
            <person name="Sobczyk M.K."/>
            <person name="Bates H.J."/>
            <person name="Dunwell J.M."/>
            <person name="Nellist C.F."/>
            <person name="Harrison R.J."/>
        </authorList>
    </citation>
    <scope>NUCLEOTIDE SEQUENCE [LARGE SCALE GENOMIC DNA]</scope>
    <source>
        <strain evidence="6 7">BC-23</strain>
    </source>
</reference>
<proteinExistence type="inferred from homology"/>
<protein>
    <recommendedName>
        <fullName evidence="2">tRNA-intron lyase</fullName>
        <ecNumber evidence="2">4.6.1.16</ecNumber>
    </recommendedName>
</protein>
<dbReference type="AlphaFoldDB" id="A0A6G0PX02"/>
<feature type="domain" description="tRNA intron endonuclease catalytic" evidence="5">
    <location>
        <begin position="100"/>
        <end position="177"/>
    </location>
</feature>
<evidence type="ECO:0000256" key="2">
    <source>
        <dbReference type="ARBA" id="ARBA00012573"/>
    </source>
</evidence>
<evidence type="ECO:0000259" key="5">
    <source>
        <dbReference type="Pfam" id="PF01974"/>
    </source>
</evidence>
<dbReference type="InterPro" id="IPR006677">
    <property type="entry name" value="tRNA_intron_Endonuc_cat-like"/>
</dbReference>
<gene>
    <name evidence="6" type="ORF">PF004_g21</name>
</gene>
<dbReference type="InterPro" id="IPR011856">
    <property type="entry name" value="tRNA_endonuc-like_dom_sf"/>
</dbReference>
<sequence>MVAWLVRPGRNEVEVTFDGEDANAWKEFQAKALGIAALKELVAEDERLVQSSANVVSETKRRRYLSLVEAYYAAAIEGVLPVDEPLRDLWGRFESSSATFTRHFVVYQHFRGLGWTPKPGLNYGAQFVLYRGSAAEFHSEYVCYVQDNDEASSWNTVQSLTRIAADVKKTVLLCTVTAGCSSNTAAADLTFGSYRFHDVQYTVEAVAIRFWDVSNADSPQSYAFQPQPVLPKKTKTPRKKNRMKRPKLQLEGDAGSGKST</sequence>